<feature type="transmembrane region" description="Helical" evidence="5">
    <location>
        <begin position="210"/>
        <end position="231"/>
    </location>
</feature>
<reference evidence="6 7" key="1">
    <citation type="submission" date="2022-06" db="EMBL/GenBank/DDBJ databases">
        <title>Paraconexibacter antarcticus.</title>
        <authorList>
            <person name="Kim C.S."/>
        </authorList>
    </citation>
    <scope>NUCLEOTIDE SEQUENCE [LARGE SCALE GENOMIC DNA]</scope>
    <source>
        <strain evidence="6 7">02-257</strain>
    </source>
</reference>
<feature type="transmembrane region" description="Helical" evidence="5">
    <location>
        <begin position="176"/>
        <end position="198"/>
    </location>
</feature>
<keyword evidence="3 5" id="KW-1133">Transmembrane helix</keyword>
<proteinExistence type="predicted"/>
<dbReference type="CDD" id="cd02432">
    <property type="entry name" value="Nodulin-21_like_1"/>
    <property type="match status" value="1"/>
</dbReference>
<sequence>MTDPLAGERHLGHRTGWLRAAVLGANDGIVSTASLVLGVAASGASGSAIITAGIAGLVAGALSMAAGEFVSVSSQRDAEHADLALERRELREDPAGELDELTAIYAGRGVPAALAREVAVALTERDALGAHARDELGLETDGGAQPLQAAWTSALSFSIGAAVPVVAVAAVPSGVRVALCVAVTVLALAALGAVGARLGGADQRRGTVRVVVWGVIAMAVTSAIGAVVGSAV</sequence>
<keyword evidence="4 5" id="KW-0472">Membrane</keyword>
<dbReference type="Proteomes" id="UP001056035">
    <property type="component" value="Chromosome"/>
</dbReference>
<dbReference type="InterPro" id="IPR008217">
    <property type="entry name" value="Ccc1_fam"/>
</dbReference>
<feature type="transmembrane region" description="Helical" evidence="5">
    <location>
        <begin position="20"/>
        <end position="41"/>
    </location>
</feature>
<keyword evidence="2 5" id="KW-0812">Transmembrane</keyword>
<evidence type="ECO:0000256" key="2">
    <source>
        <dbReference type="ARBA" id="ARBA00022692"/>
    </source>
</evidence>
<dbReference type="RefSeq" id="WP_254572737.1">
    <property type="nucleotide sequence ID" value="NZ_CP098502.1"/>
</dbReference>
<dbReference type="EMBL" id="CP098502">
    <property type="protein sequence ID" value="UTI66059.1"/>
    <property type="molecule type" value="Genomic_DNA"/>
</dbReference>
<feature type="transmembrane region" description="Helical" evidence="5">
    <location>
        <begin position="149"/>
        <end position="170"/>
    </location>
</feature>
<gene>
    <name evidence="6" type="ORF">NBH00_07600</name>
</gene>
<name>A0ABY5DYP0_9ACTN</name>
<evidence type="ECO:0000313" key="7">
    <source>
        <dbReference type="Proteomes" id="UP001056035"/>
    </source>
</evidence>
<dbReference type="Pfam" id="PF01988">
    <property type="entry name" value="VIT1"/>
    <property type="match status" value="1"/>
</dbReference>
<evidence type="ECO:0000256" key="3">
    <source>
        <dbReference type="ARBA" id="ARBA00022989"/>
    </source>
</evidence>
<protein>
    <submittedName>
        <fullName evidence="6">VIT family protein</fullName>
    </submittedName>
</protein>
<keyword evidence="7" id="KW-1185">Reference proteome</keyword>
<evidence type="ECO:0000256" key="4">
    <source>
        <dbReference type="ARBA" id="ARBA00023136"/>
    </source>
</evidence>
<dbReference type="PANTHER" id="PTHR31851">
    <property type="entry name" value="FE(2+)/MN(2+) TRANSPORTER PCL1"/>
    <property type="match status" value="1"/>
</dbReference>
<feature type="transmembrane region" description="Helical" evidence="5">
    <location>
        <begin position="47"/>
        <end position="66"/>
    </location>
</feature>
<evidence type="ECO:0000256" key="5">
    <source>
        <dbReference type="SAM" id="Phobius"/>
    </source>
</evidence>
<evidence type="ECO:0000313" key="6">
    <source>
        <dbReference type="EMBL" id="UTI66059.1"/>
    </source>
</evidence>
<comment type="subcellular location">
    <subcellularLocation>
        <location evidence="1">Endomembrane system</location>
        <topology evidence="1">Multi-pass membrane protein</topology>
    </subcellularLocation>
</comment>
<evidence type="ECO:0000256" key="1">
    <source>
        <dbReference type="ARBA" id="ARBA00004127"/>
    </source>
</evidence>
<organism evidence="6 7">
    <name type="scientific">Paraconexibacter antarcticus</name>
    <dbReference type="NCBI Taxonomy" id="2949664"/>
    <lineage>
        <taxon>Bacteria</taxon>
        <taxon>Bacillati</taxon>
        <taxon>Actinomycetota</taxon>
        <taxon>Thermoleophilia</taxon>
        <taxon>Solirubrobacterales</taxon>
        <taxon>Paraconexibacteraceae</taxon>
        <taxon>Paraconexibacter</taxon>
    </lineage>
</organism>
<accession>A0ABY5DYP0</accession>